<organism evidence="5 6">
    <name type="scientific">Streptomyces tricolor</name>
    <dbReference type="NCBI Taxonomy" id="68277"/>
    <lineage>
        <taxon>Bacteria</taxon>
        <taxon>Bacillati</taxon>
        <taxon>Actinomycetota</taxon>
        <taxon>Actinomycetes</taxon>
        <taxon>Kitasatosporales</taxon>
        <taxon>Streptomycetaceae</taxon>
        <taxon>Streptomyces</taxon>
        <taxon>Streptomyces violaceoruber group</taxon>
    </lineage>
</organism>
<dbReference type="InterPro" id="IPR050816">
    <property type="entry name" value="Flavin-dep_Halogenase_NPB"/>
</dbReference>
<dbReference type="EMBL" id="JAKKZF010000084">
    <property type="protein sequence ID" value="MCG0065723.1"/>
    <property type="molecule type" value="Genomic_DNA"/>
</dbReference>
<gene>
    <name evidence="5" type="ORF">L0F81_20895</name>
</gene>
<sequence length="326" mass="33922">MSSERYDVVVAGAGPAGLLAAALVAGRGHRVLLLERGPCPGALPGVVVRERSAAVNVVIENERVAGLRHRPEGEPARTVRARYVVDASGGDSPLRRHVAGARGSSGLAVYACFTAGGGAAGPRRFPFDGGWFWIAPAGDGLTRVGAVVRPDLAGLVRADPGRALSGFAEACPPVRDFLAGATRARGGPGLIRVRPHWSYADDRLWRPGMVLVGDAACAVGPQSPPSRGMHLACRGAGLAAGALDGFLRGAADEAAAFAEFERRYRTAYDETLHDEVLHDEVLHDDALNHGAPDGAAPHGEVPHCEEPHEGLPFGDGPRSPLPGLSR</sequence>
<accession>A0ABS9JJL1</accession>
<dbReference type="Pfam" id="PF13450">
    <property type="entry name" value="NAD_binding_8"/>
    <property type="match status" value="1"/>
</dbReference>
<evidence type="ECO:0000256" key="4">
    <source>
        <dbReference type="SAM" id="MobiDB-lite"/>
    </source>
</evidence>
<dbReference type="Proteomes" id="UP001299012">
    <property type="component" value="Unassembled WGS sequence"/>
</dbReference>
<keyword evidence="1" id="KW-0560">Oxidoreductase</keyword>
<evidence type="ECO:0000313" key="5">
    <source>
        <dbReference type="EMBL" id="MCG0065723.1"/>
    </source>
</evidence>
<proteinExistence type="inferred from homology"/>
<comment type="similarity">
    <text evidence="3">Belongs to the flavin-dependent halogenase family. Bacterial tryptophan halogenase subfamily.</text>
</comment>
<keyword evidence="6" id="KW-1185">Reference proteome</keyword>
<evidence type="ECO:0000256" key="1">
    <source>
        <dbReference type="ARBA" id="ARBA00023002"/>
    </source>
</evidence>
<feature type="region of interest" description="Disordered" evidence="4">
    <location>
        <begin position="286"/>
        <end position="326"/>
    </location>
</feature>
<reference evidence="5 6" key="1">
    <citation type="submission" date="2022-01" db="EMBL/GenBank/DDBJ databases">
        <title>Draft Genome Sequences of Seven Type Strains of the Genus Streptomyces.</title>
        <authorList>
            <person name="Aziz S."/>
            <person name="Coretto E."/>
            <person name="Chronakova A."/>
            <person name="Sproer C."/>
            <person name="Huber K."/>
            <person name="Nouioui I."/>
            <person name="Gross H."/>
        </authorList>
    </citation>
    <scope>NUCLEOTIDE SEQUENCE [LARGE SCALE GENOMIC DNA]</scope>
    <source>
        <strain evidence="5 6">DSM 41685</strain>
    </source>
</reference>
<evidence type="ECO:0000256" key="2">
    <source>
        <dbReference type="ARBA" id="ARBA00023033"/>
    </source>
</evidence>
<dbReference type="InterPro" id="IPR006905">
    <property type="entry name" value="Flavin_halogenase"/>
</dbReference>
<evidence type="ECO:0000256" key="3">
    <source>
        <dbReference type="ARBA" id="ARBA00038396"/>
    </source>
</evidence>
<evidence type="ECO:0000313" key="6">
    <source>
        <dbReference type="Proteomes" id="UP001299012"/>
    </source>
</evidence>
<keyword evidence="2" id="KW-0503">Monooxygenase</keyword>
<dbReference type="Pfam" id="PF04820">
    <property type="entry name" value="Trp_halogenase"/>
    <property type="match status" value="1"/>
</dbReference>
<comment type="caution">
    <text evidence="5">The sequence shown here is derived from an EMBL/GenBank/DDBJ whole genome shotgun (WGS) entry which is preliminary data.</text>
</comment>
<dbReference type="PANTHER" id="PTHR43747">
    <property type="entry name" value="FAD-BINDING PROTEIN"/>
    <property type="match status" value="1"/>
</dbReference>
<dbReference type="SUPFAM" id="SSF51905">
    <property type="entry name" value="FAD/NAD(P)-binding domain"/>
    <property type="match status" value="1"/>
</dbReference>
<name>A0ABS9JJL1_9ACTN</name>
<dbReference type="PANTHER" id="PTHR43747:SF5">
    <property type="entry name" value="FAD-BINDING DOMAIN-CONTAINING PROTEIN"/>
    <property type="match status" value="1"/>
</dbReference>
<feature type="compositionally biased region" description="Basic and acidic residues" evidence="4">
    <location>
        <begin position="300"/>
        <end position="309"/>
    </location>
</feature>
<dbReference type="Gene3D" id="3.50.50.60">
    <property type="entry name" value="FAD/NAD(P)-binding domain"/>
    <property type="match status" value="2"/>
</dbReference>
<dbReference type="InterPro" id="IPR036188">
    <property type="entry name" value="FAD/NAD-bd_sf"/>
</dbReference>
<dbReference type="RefSeq" id="WP_086696788.1">
    <property type="nucleotide sequence ID" value="NZ_JAKKZF010000084.1"/>
</dbReference>
<protein>
    <submittedName>
        <fullName evidence="5">Tryptophan 7-halogenase</fullName>
    </submittedName>
</protein>